<dbReference type="SUPFAM" id="SSF54001">
    <property type="entry name" value="Cysteine proteinases"/>
    <property type="match status" value="1"/>
</dbReference>
<evidence type="ECO:0000259" key="6">
    <source>
        <dbReference type="SMART" id="SM00645"/>
    </source>
</evidence>
<proteinExistence type="inferred from homology"/>
<keyword evidence="5" id="KW-0732">Signal</keyword>
<feature type="signal peptide" evidence="5">
    <location>
        <begin position="1"/>
        <end position="17"/>
    </location>
</feature>
<dbReference type="EMBL" id="QJKJ01002067">
    <property type="protein sequence ID" value="RDY04497.1"/>
    <property type="molecule type" value="Genomic_DNA"/>
</dbReference>
<dbReference type="Proteomes" id="UP000257109">
    <property type="component" value="Unassembled WGS sequence"/>
</dbReference>
<evidence type="ECO:0000313" key="8">
    <source>
        <dbReference type="Proteomes" id="UP000257109"/>
    </source>
</evidence>
<evidence type="ECO:0000256" key="1">
    <source>
        <dbReference type="ARBA" id="ARBA00008455"/>
    </source>
</evidence>
<keyword evidence="4" id="KW-0788">Thiol protease</keyword>
<dbReference type="PANTHER" id="PTHR12411">
    <property type="entry name" value="CYSTEINE PROTEASE FAMILY C1-RELATED"/>
    <property type="match status" value="1"/>
</dbReference>
<feature type="non-terminal residue" evidence="7">
    <location>
        <position position="1"/>
    </location>
</feature>
<evidence type="ECO:0000256" key="5">
    <source>
        <dbReference type="SAM" id="SignalP"/>
    </source>
</evidence>
<comment type="similarity">
    <text evidence="1">Belongs to the peptidase C1 family.</text>
</comment>
<accession>A0A371HP14</accession>
<keyword evidence="2" id="KW-0645">Protease</keyword>
<comment type="caution">
    <text evidence="7">The sequence shown here is derived from an EMBL/GenBank/DDBJ whole genome shotgun (WGS) entry which is preliminary data.</text>
</comment>
<keyword evidence="8" id="KW-1185">Reference proteome</keyword>
<dbReference type="InterPro" id="IPR000668">
    <property type="entry name" value="Peptidase_C1A_C"/>
</dbReference>
<dbReference type="Pfam" id="PF00112">
    <property type="entry name" value="Peptidase_C1"/>
    <property type="match status" value="1"/>
</dbReference>
<dbReference type="Gene3D" id="3.90.70.10">
    <property type="entry name" value="Cysteine proteinases"/>
    <property type="match status" value="1"/>
</dbReference>
<dbReference type="SMART" id="SM00645">
    <property type="entry name" value="Pept_C1"/>
    <property type="match status" value="1"/>
</dbReference>
<organism evidence="7 8">
    <name type="scientific">Mucuna pruriens</name>
    <name type="common">Velvet bean</name>
    <name type="synonym">Dolichos pruriens</name>
    <dbReference type="NCBI Taxonomy" id="157652"/>
    <lineage>
        <taxon>Eukaryota</taxon>
        <taxon>Viridiplantae</taxon>
        <taxon>Streptophyta</taxon>
        <taxon>Embryophyta</taxon>
        <taxon>Tracheophyta</taxon>
        <taxon>Spermatophyta</taxon>
        <taxon>Magnoliopsida</taxon>
        <taxon>eudicotyledons</taxon>
        <taxon>Gunneridae</taxon>
        <taxon>Pentapetalae</taxon>
        <taxon>rosids</taxon>
        <taxon>fabids</taxon>
        <taxon>Fabales</taxon>
        <taxon>Fabaceae</taxon>
        <taxon>Papilionoideae</taxon>
        <taxon>50 kb inversion clade</taxon>
        <taxon>NPAAA clade</taxon>
        <taxon>indigoferoid/millettioid clade</taxon>
        <taxon>Phaseoleae</taxon>
        <taxon>Mucuna</taxon>
    </lineage>
</organism>
<evidence type="ECO:0000256" key="2">
    <source>
        <dbReference type="ARBA" id="ARBA00022670"/>
    </source>
</evidence>
<sequence length="137" mass="15630">MLLFLILYIYCPRGCWAFSAIAAVEGINKIVTVNLTSLSEQELMDCDKSVNKGCSGGLMDYYAFTFIINNGGIDSEEDYPFRGVDGTCDQYKLRNSRVVTIDGYERVPMNDELAYERVTFSPSNFTRNTWDNIRPWC</sequence>
<dbReference type="InterPro" id="IPR013128">
    <property type="entry name" value="Peptidase_C1A"/>
</dbReference>
<gene>
    <name evidence="7" type="ORF">CR513_11781</name>
</gene>
<reference evidence="7" key="1">
    <citation type="submission" date="2018-05" db="EMBL/GenBank/DDBJ databases">
        <title>Draft genome of Mucuna pruriens seed.</title>
        <authorList>
            <person name="Nnadi N.E."/>
            <person name="Vos R."/>
            <person name="Hasami M.H."/>
            <person name="Devisetty U.K."/>
            <person name="Aguiy J.C."/>
        </authorList>
    </citation>
    <scope>NUCLEOTIDE SEQUENCE [LARGE SCALE GENOMIC DNA]</scope>
    <source>
        <strain evidence="7">JCA_2017</strain>
    </source>
</reference>
<dbReference type="GO" id="GO:0006508">
    <property type="term" value="P:proteolysis"/>
    <property type="evidence" value="ECO:0007669"/>
    <property type="project" value="UniProtKB-KW"/>
</dbReference>
<evidence type="ECO:0000313" key="7">
    <source>
        <dbReference type="EMBL" id="RDY04497.1"/>
    </source>
</evidence>
<dbReference type="InterPro" id="IPR038765">
    <property type="entry name" value="Papain-like_cys_pep_sf"/>
</dbReference>
<name>A0A371HP14_MUCPR</name>
<dbReference type="AlphaFoldDB" id="A0A371HP14"/>
<feature type="domain" description="Peptidase C1A papain C-terminal" evidence="6">
    <location>
        <begin position="8"/>
        <end position="136"/>
    </location>
</feature>
<dbReference type="OrthoDB" id="1404853at2759"/>
<feature type="chain" id="PRO_5018590881" description="Peptidase C1A papain C-terminal domain-containing protein" evidence="5">
    <location>
        <begin position="18"/>
        <end position="137"/>
    </location>
</feature>
<dbReference type="STRING" id="157652.A0A371HP14"/>
<protein>
    <recommendedName>
        <fullName evidence="6">Peptidase C1A papain C-terminal domain-containing protein</fullName>
    </recommendedName>
</protein>
<keyword evidence="3" id="KW-0378">Hydrolase</keyword>
<evidence type="ECO:0000256" key="3">
    <source>
        <dbReference type="ARBA" id="ARBA00022801"/>
    </source>
</evidence>
<dbReference type="GO" id="GO:0008234">
    <property type="term" value="F:cysteine-type peptidase activity"/>
    <property type="evidence" value="ECO:0007669"/>
    <property type="project" value="UniProtKB-KW"/>
</dbReference>
<evidence type="ECO:0000256" key="4">
    <source>
        <dbReference type="ARBA" id="ARBA00022807"/>
    </source>
</evidence>